<dbReference type="NCBIfam" id="NF003592">
    <property type="entry name" value="PRK05254.1-5"/>
    <property type="match status" value="1"/>
</dbReference>
<feature type="non-terminal residue" evidence="7">
    <location>
        <position position="672"/>
    </location>
</feature>
<accession>A0ABN8RVM2</accession>
<keyword evidence="5" id="KW-0812">Transmembrane</keyword>
<evidence type="ECO:0000313" key="8">
    <source>
        <dbReference type="Proteomes" id="UP001159427"/>
    </source>
</evidence>
<keyword evidence="4" id="KW-0234">DNA repair</keyword>
<dbReference type="PANTHER" id="PTHR11264:SF0">
    <property type="entry name" value="URACIL-DNA GLYCOSYLASE"/>
    <property type="match status" value="1"/>
</dbReference>
<dbReference type="SUPFAM" id="SSF52141">
    <property type="entry name" value="Uracil-DNA glycosylase-like"/>
    <property type="match status" value="2"/>
</dbReference>
<evidence type="ECO:0000256" key="4">
    <source>
        <dbReference type="ARBA" id="ARBA00023204"/>
    </source>
</evidence>
<dbReference type="InterPro" id="IPR005122">
    <property type="entry name" value="Uracil-DNA_glycosylase-like"/>
</dbReference>
<dbReference type="InterPro" id="IPR002043">
    <property type="entry name" value="UDG_fam1"/>
</dbReference>
<feature type="domain" description="Uracil-DNA glycosylase-like" evidence="6">
    <location>
        <begin position="149"/>
        <end position="294"/>
    </location>
</feature>
<reference evidence="7 8" key="1">
    <citation type="submission" date="2022-05" db="EMBL/GenBank/DDBJ databases">
        <authorList>
            <consortium name="Genoscope - CEA"/>
            <person name="William W."/>
        </authorList>
    </citation>
    <scope>NUCLEOTIDE SEQUENCE [LARGE SCALE GENOMIC DNA]</scope>
</reference>
<feature type="non-terminal residue" evidence="7">
    <location>
        <position position="1"/>
    </location>
</feature>
<comment type="similarity">
    <text evidence="1">Belongs to the uracil-DNA glycosylase (UDG) superfamily. UNG family.</text>
</comment>
<feature type="transmembrane region" description="Helical" evidence="5">
    <location>
        <begin position="39"/>
        <end position="58"/>
    </location>
</feature>
<keyword evidence="2" id="KW-0227">DNA damage</keyword>
<dbReference type="InterPro" id="IPR036895">
    <property type="entry name" value="Uracil-DNA_glycosylase-like_sf"/>
</dbReference>
<dbReference type="CDD" id="cd10027">
    <property type="entry name" value="UDG-F1-like"/>
    <property type="match status" value="2"/>
</dbReference>
<dbReference type="Pfam" id="PF03167">
    <property type="entry name" value="UDG"/>
    <property type="match status" value="1"/>
</dbReference>
<evidence type="ECO:0000256" key="5">
    <source>
        <dbReference type="SAM" id="Phobius"/>
    </source>
</evidence>
<gene>
    <name evidence="7" type="ORF">PEVE_00013714</name>
</gene>
<dbReference type="EMBL" id="CALNXI010002013">
    <property type="protein sequence ID" value="CAH3181518.1"/>
    <property type="molecule type" value="Genomic_DNA"/>
</dbReference>
<sequence length="672" mass="76168">RQLLKNEKGGFLSSLGHLVELNEKILSTLAQFEKMNSKVVIFALAICLFVTASGGHSARHNSPKKELQEDGELHDDVCKKLLESASYETHTLMQILYDSSCQPKGWEGFFNRADVKKMVEDISSRLQEDSQVKGLELNPKIGWIFRAFHMVPPDQVKAIIMGQDPAPQPGLATGLSFSLDPSVHPKTVQSVLRVILEARNEGYCVNASVALTLVQKKIGSHIPIWKKFSREIMKYINDNINPSVWILWGSKAKALENKIDKSKHYIVKGGHPSPRAPAEKFFCQNYFSCANEWLCKKGRGTVDWNLVPLPCKKHASHYMRQKAPAAPGKIRVIDIVSTVVDDLKTVQIDVRNSFLDSLIASTQLSKMNTQLTIFALAIFLFATCSRGYSARHNSTKREFKKGEELHDDRCKRLLESASYKTYTLMQILYKSSCQPKGWEGFFNRADIKKLIVKISKRLQKDSRKRKLRLNPKIGWIFRALYMVPPDQVKAIIMGQDPAPQPGLATGLSFSLDPSIHPKTVQSVLRVILEARNEGYCVNTNVGVLENWAKQGVLLLNTALTLVQNKIGSHIPIWRRFSREMIKYINDNVRPSVWILWGSKAKRLENKINKRKHYIVKGGHPSPRAAAKKFFCRSYFTCANEWLNRKGRGIVDWNLVPPPCKNHASQKGPLYNR</sequence>
<keyword evidence="5" id="KW-0472">Membrane</keyword>
<keyword evidence="3" id="KW-0378">Hydrolase</keyword>
<evidence type="ECO:0000259" key="6">
    <source>
        <dbReference type="SMART" id="SM00986"/>
    </source>
</evidence>
<keyword evidence="8" id="KW-1185">Reference proteome</keyword>
<name>A0ABN8RVM2_9CNID</name>
<proteinExistence type="inferred from homology"/>
<dbReference type="Gene3D" id="3.40.470.10">
    <property type="entry name" value="Uracil-DNA glycosylase-like domain"/>
    <property type="match status" value="3"/>
</dbReference>
<evidence type="ECO:0000256" key="3">
    <source>
        <dbReference type="ARBA" id="ARBA00022801"/>
    </source>
</evidence>
<comment type="caution">
    <text evidence="7">The sequence shown here is derived from an EMBL/GenBank/DDBJ whole genome shotgun (WGS) entry which is preliminary data.</text>
</comment>
<evidence type="ECO:0000256" key="1">
    <source>
        <dbReference type="ARBA" id="ARBA00008184"/>
    </source>
</evidence>
<organism evidence="7 8">
    <name type="scientific">Porites evermanni</name>
    <dbReference type="NCBI Taxonomy" id="104178"/>
    <lineage>
        <taxon>Eukaryota</taxon>
        <taxon>Metazoa</taxon>
        <taxon>Cnidaria</taxon>
        <taxon>Anthozoa</taxon>
        <taxon>Hexacorallia</taxon>
        <taxon>Scleractinia</taxon>
        <taxon>Fungiina</taxon>
        <taxon>Poritidae</taxon>
        <taxon>Porites</taxon>
    </lineage>
</organism>
<dbReference type="SMART" id="SM00987">
    <property type="entry name" value="UreE_C"/>
    <property type="match status" value="2"/>
</dbReference>
<dbReference type="SMART" id="SM00986">
    <property type="entry name" value="UDG"/>
    <property type="match status" value="2"/>
</dbReference>
<evidence type="ECO:0000313" key="7">
    <source>
        <dbReference type="EMBL" id="CAH3181518.1"/>
    </source>
</evidence>
<feature type="domain" description="Uracil-DNA glycosylase-like" evidence="6">
    <location>
        <begin position="481"/>
        <end position="642"/>
    </location>
</feature>
<dbReference type="PANTHER" id="PTHR11264">
    <property type="entry name" value="URACIL-DNA GLYCOSYLASE"/>
    <property type="match status" value="1"/>
</dbReference>
<dbReference type="Proteomes" id="UP001159427">
    <property type="component" value="Unassembled WGS sequence"/>
</dbReference>
<evidence type="ECO:0000256" key="2">
    <source>
        <dbReference type="ARBA" id="ARBA00022763"/>
    </source>
</evidence>
<protein>
    <recommendedName>
        <fullName evidence="6">Uracil-DNA glycosylase-like domain-containing protein</fullName>
    </recommendedName>
</protein>
<keyword evidence="5" id="KW-1133">Transmembrane helix</keyword>